<dbReference type="RefSeq" id="WP_187554818.1">
    <property type="nucleotide sequence ID" value="NZ_CP060716.1"/>
</dbReference>
<evidence type="ECO:0000313" key="1">
    <source>
        <dbReference type="EMBL" id="QNN62348.1"/>
    </source>
</evidence>
<dbReference type="EMBL" id="CP060716">
    <property type="protein sequence ID" value="QNN62348.1"/>
    <property type="molecule type" value="Genomic_DNA"/>
</dbReference>
<accession>A0A7G9S3C3</accession>
<dbReference type="KEGG" id="ldn:H9L06_08755"/>
<keyword evidence="2" id="KW-1185">Reference proteome</keyword>
<reference evidence="1 2" key="1">
    <citation type="submission" date="2020-08" db="EMBL/GenBank/DDBJ databases">
        <title>Genome sequence of Leucobacter denitrificans KACC 14055T.</title>
        <authorList>
            <person name="Hyun D.-W."/>
            <person name="Bae J.-W."/>
        </authorList>
    </citation>
    <scope>NUCLEOTIDE SEQUENCE [LARGE SCALE GENOMIC DNA]</scope>
    <source>
        <strain evidence="1 2">KACC 14055</strain>
    </source>
</reference>
<evidence type="ECO:0000313" key="2">
    <source>
        <dbReference type="Proteomes" id="UP000515934"/>
    </source>
</evidence>
<proteinExistence type="predicted"/>
<organism evidence="1 2">
    <name type="scientific">Leucobacter denitrificans</name>
    <dbReference type="NCBI Taxonomy" id="683042"/>
    <lineage>
        <taxon>Bacteria</taxon>
        <taxon>Bacillati</taxon>
        <taxon>Actinomycetota</taxon>
        <taxon>Actinomycetes</taxon>
        <taxon>Micrococcales</taxon>
        <taxon>Microbacteriaceae</taxon>
        <taxon>Leucobacter</taxon>
    </lineage>
</organism>
<name>A0A7G9S3C3_9MICO</name>
<sequence length="106" mass="11282">MAAVTAADVAKFLGRGGDTSLVALAGDHLPLVTEMARMHTRGVGFDDGEPNDAIAAVIVSATARLTNNPELLQSEQIGDYSARYTTFQGWSILERAVLDAHRRKAA</sequence>
<protein>
    <submittedName>
        <fullName evidence="1">Uncharacterized protein</fullName>
    </submittedName>
</protein>
<gene>
    <name evidence="1" type="ORF">H9L06_08755</name>
</gene>
<dbReference type="AlphaFoldDB" id="A0A7G9S3C3"/>
<dbReference type="Proteomes" id="UP000515934">
    <property type="component" value="Chromosome"/>
</dbReference>